<dbReference type="EMBL" id="CAJFDI010000001">
    <property type="protein sequence ID" value="CAD5210164.1"/>
    <property type="molecule type" value="Genomic_DNA"/>
</dbReference>
<dbReference type="PANTHER" id="PTHR23290">
    <property type="entry name" value="RRNA N6-ADENOSINE-METHYLTRANSFERASE METTL5"/>
    <property type="match status" value="1"/>
</dbReference>
<dbReference type="Proteomes" id="UP000659654">
    <property type="component" value="Unassembled WGS sequence"/>
</dbReference>
<dbReference type="Gene3D" id="3.40.50.150">
    <property type="entry name" value="Vaccinia Virus protein VP39"/>
    <property type="match status" value="1"/>
</dbReference>
<dbReference type="Proteomes" id="UP000582659">
    <property type="component" value="Unassembled WGS sequence"/>
</dbReference>
<dbReference type="InterPro" id="IPR051720">
    <property type="entry name" value="rRNA_MeTrfase/Polyamine_Synth"/>
</dbReference>
<dbReference type="PROSITE" id="PS00092">
    <property type="entry name" value="N6_MTASE"/>
    <property type="match status" value="1"/>
</dbReference>
<sequence>MKRKHFVWKLEKFKGFDRPKIELEQYETDAEMAVDIIEAISEIEDEIGGMRIADFGCGPGILMGGMALMGAKECVGFEIDPQVIQVCESNLAALEGDLDPDQVVQVRNEDILSETFKVAEDKLFDLIVMNPPFGTKNNEGIDLRFVKKAVESVKINGSVYSLHKSSTREGIQRRIKAWEELQVKFEAVAELNWNLPKTYKFHKKMDKDIQVDLLRFTRILEDEES</sequence>
<dbReference type="PANTHER" id="PTHR23290:SF0">
    <property type="entry name" value="RRNA N6-ADENOSINE-METHYLTRANSFERASE METTL5"/>
    <property type="match status" value="1"/>
</dbReference>
<accession>A0A1I7S8U0</accession>
<feature type="domain" description="Methyltransferase small" evidence="3">
    <location>
        <begin position="49"/>
        <end position="162"/>
    </location>
</feature>
<dbReference type="EMBL" id="CAJFCV020000001">
    <property type="protein sequence ID" value="CAG9085855.1"/>
    <property type="molecule type" value="Genomic_DNA"/>
</dbReference>
<dbReference type="eggNOG" id="KOG3420">
    <property type="taxonomic scope" value="Eukaryota"/>
</dbReference>
<evidence type="ECO:0000256" key="2">
    <source>
        <dbReference type="ARBA" id="ARBA00041374"/>
    </source>
</evidence>
<organism evidence="5 7">
    <name type="scientific">Bursaphelenchus xylophilus</name>
    <name type="common">Pinewood nematode worm</name>
    <name type="synonym">Aphelenchoides xylophilus</name>
    <dbReference type="NCBI Taxonomy" id="6326"/>
    <lineage>
        <taxon>Eukaryota</taxon>
        <taxon>Metazoa</taxon>
        <taxon>Ecdysozoa</taxon>
        <taxon>Nematoda</taxon>
        <taxon>Chromadorea</taxon>
        <taxon>Rhabditida</taxon>
        <taxon>Tylenchina</taxon>
        <taxon>Tylenchomorpha</taxon>
        <taxon>Aphelenchoidea</taxon>
        <taxon>Aphelenchoididae</taxon>
        <taxon>Bursaphelenchus</taxon>
    </lineage>
</organism>
<name>A0A1I7S8U0_BURXY</name>
<reference evidence="7" key="1">
    <citation type="submission" date="2016-11" db="UniProtKB">
        <authorList>
            <consortium name="WormBaseParasite"/>
        </authorList>
    </citation>
    <scope>IDENTIFICATION</scope>
</reference>
<dbReference type="AlphaFoldDB" id="A0A1I7S8U0"/>
<evidence type="ECO:0000313" key="6">
    <source>
        <dbReference type="Proteomes" id="UP000659654"/>
    </source>
</evidence>
<protein>
    <recommendedName>
        <fullName evidence="2">Methyltransferase-like protein 5</fullName>
    </recommendedName>
</protein>
<dbReference type="InterPro" id="IPR007848">
    <property type="entry name" value="Small_mtfrase_dom"/>
</dbReference>
<evidence type="ECO:0000256" key="1">
    <source>
        <dbReference type="ARBA" id="ARBA00009741"/>
    </source>
</evidence>
<dbReference type="InterPro" id="IPR029063">
    <property type="entry name" value="SAM-dependent_MTases_sf"/>
</dbReference>
<evidence type="ECO:0000259" key="3">
    <source>
        <dbReference type="Pfam" id="PF05175"/>
    </source>
</evidence>
<reference evidence="4" key="2">
    <citation type="submission" date="2020-09" db="EMBL/GenBank/DDBJ databases">
        <authorList>
            <person name="Kikuchi T."/>
        </authorList>
    </citation>
    <scope>NUCLEOTIDE SEQUENCE</scope>
    <source>
        <strain evidence="4">Ka4C1</strain>
    </source>
</reference>
<keyword evidence="6" id="KW-1185">Reference proteome</keyword>
<dbReference type="GO" id="GO:0008988">
    <property type="term" value="F:rRNA (adenine-N6-)-methyltransferase activity"/>
    <property type="evidence" value="ECO:0007669"/>
    <property type="project" value="TreeGrafter"/>
</dbReference>
<proteinExistence type="inferred from homology"/>
<evidence type="ECO:0000313" key="7">
    <source>
        <dbReference type="WBParaSite" id="BXY_0943500.1"/>
    </source>
</evidence>
<dbReference type="SUPFAM" id="SSF53335">
    <property type="entry name" value="S-adenosyl-L-methionine-dependent methyltransferases"/>
    <property type="match status" value="1"/>
</dbReference>
<dbReference type="Pfam" id="PF05175">
    <property type="entry name" value="MTS"/>
    <property type="match status" value="1"/>
</dbReference>
<dbReference type="SMR" id="A0A1I7S8U0"/>
<dbReference type="OrthoDB" id="419617at2759"/>
<evidence type="ECO:0000313" key="4">
    <source>
        <dbReference type="EMBL" id="CAD5210164.1"/>
    </source>
</evidence>
<comment type="similarity">
    <text evidence="1">Belongs to the methyltransferase superfamily. PrmA family.</text>
</comment>
<dbReference type="WBParaSite" id="BXY_0943500.1">
    <property type="protein sequence ID" value="BXY_0943500.1"/>
    <property type="gene ID" value="BXY_0943500"/>
</dbReference>
<gene>
    <name evidence="4" type="ORF">BXYJ_LOCUS1798</name>
</gene>
<dbReference type="Proteomes" id="UP000095284">
    <property type="component" value="Unplaced"/>
</dbReference>
<evidence type="ECO:0000313" key="5">
    <source>
        <dbReference type="Proteomes" id="UP000095284"/>
    </source>
</evidence>
<dbReference type="GO" id="GO:0003676">
    <property type="term" value="F:nucleic acid binding"/>
    <property type="evidence" value="ECO:0007669"/>
    <property type="project" value="InterPro"/>
</dbReference>
<dbReference type="InterPro" id="IPR002052">
    <property type="entry name" value="DNA_methylase_N6_adenine_CS"/>
</dbReference>
<dbReference type="CDD" id="cd02440">
    <property type="entry name" value="AdoMet_MTases"/>
    <property type="match status" value="1"/>
</dbReference>